<organism evidence="1 2">
    <name type="scientific">Chlorobaculum limnaeum</name>
    <dbReference type="NCBI Taxonomy" id="274537"/>
    <lineage>
        <taxon>Bacteria</taxon>
        <taxon>Pseudomonadati</taxon>
        <taxon>Chlorobiota</taxon>
        <taxon>Chlorobiia</taxon>
        <taxon>Chlorobiales</taxon>
        <taxon>Chlorobiaceae</taxon>
        <taxon>Chlorobaculum</taxon>
    </lineage>
</organism>
<protein>
    <submittedName>
        <fullName evidence="1">Uncharacterized protein</fullName>
    </submittedName>
</protein>
<accession>A0A1D8D5W3</accession>
<dbReference type="EMBL" id="CP017305">
    <property type="protein sequence ID" value="AOS83368.1"/>
    <property type="molecule type" value="Genomic_DNA"/>
</dbReference>
<reference evidence="1" key="1">
    <citation type="submission" date="2016-09" db="EMBL/GenBank/DDBJ databases">
        <title>Genome sequence of Chlorobaculum limnaeum.</title>
        <authorList>
            <person name="Liu Z."/>
            <person name="Tank M."/>
            <person name="Bryant D.A."/>
        </authorList>
    </citation>
    <scope>NUCLEOTIDE SEQUENCE [LARGE SCALE GENOMIC DNA]</scope>
    <source>
        <strain evidence="1">DSM 1677</strain>
    </source>
</reference>
<sequence length="474" mass="55879">MLIRDEPVHDFIVRDRMLLKKYKITVAAWNLSEVAYHAIMTTNDYGKNSSDDFLAYAVNEHILFREAISKRNYDATNREDILMRILVGLSQQQFWYQELLWIKEEFNRQVEILHKIPESICASKLFGFESFDEVFKEVLDMSIDDFRAVLMLLHALNMAKVDLSKVSLPQDVIKIHPSFTDNNLYNVIDFYSASYKDVRSSGFGIRENYLALKPIILTDQKAVVIPDAYLMAKKMADGPLWVIRDYFRSLPDKSSRNRFVNGYGYLFERYVDDMLKSQLSDDKYERIEEDKIDNRADYFIMTSKYRVIVELKSGILPMMAKKMYPDMATLKDYLEKLSEGLRQLDQTEKDFVDDNRETVKLLVHYEMLYMSDVLIRPYVVKAFLVGELNNERNIFFCDVGELEWMVSVLGSSESEFEEILARKILKQNDGLHNMEFRQMIPEITEMNNKYNHETLNHWQKQIPNLYEKVKSCDL</sequence>
<keyword evidence="2" id="KW-1185">Reference proteome</keyword>
<name>A0A1D8D5W3_CHLLM</name>
<dbReference type="KEGG" id="clz:BIU88_03945"/>
<evidence type="ECO:0000313" key="1">
    <source>
        <dbReference type="EMBL" id="AOS83368.1"/>
    </source>
</evidence>
<dbReference type="Proteomes" id="UP000095185">
    <property type="component" value="Chromosome"/>
</dbReference>
<proteinExistence type="predicted"/>
<dbReference type="AlphaFoldDB" id="A0A1D8D5W3"/>
<gene>
    <name evidence="1" type="ORF">BIU88_03945</name>
</gene>
<evidence type="ECO:0000313" key="2">
    <source>
        <dbReference type="Proteomes" id="UP000095185"/>
    </source>
</evidence>